<feature type="region of interest" description="Disordered" evidence="7">
    <location>
        <begin position="62"/>
        <end position="83"/>
    </location>
</feature>
<gene>
    <name evidence="9" type="ORF">CDAUBV1_LOCUS16661</name>
</gene>
<dbReference type="Gene3D" id="1.10.10.60">
    <property type="entry name" value="Homeodomain-like"/>
    <property type="match status" value="1"/>
</dbReference>
<comment type="caution">
    <text evidence="9">The sequence shown here is derived from an EMBL/GenBank/DDBJ whole genome shotgun (WGS) entry which is preliminary data.</text>
</comment>
<feature type="compositionally biased region" description="Low complexity" evidence="7">
    <location>
        <begin position="9"/>
        <end position="24"/>
    </location>
</feature>
<evidence type="ECO:0000256" key="2">
    <source>
        <dbReference type="ARBA" id="ARBA00023125"/>
    </source>
</evidence>
<evidence type="ECO:0000313" key="10">
    <source>
        <dbReference type="Proteomes" id="UP001497525"/>
    </source>
</evidence>
<protein>
    <recommendedName>
        <fullName evidence="8">Homeobox domain-containing protein</fullName>
    </recommendedName>
</protein>
<reference evidence="9" key="1">
    <citation type="submission" date="2024-06" db="EMBL/GenBank/DDBJ databases">
        <authorList>
            <person name="Liu X."/>
            <person name="Lenzi L."/>
            <person name="Haldenby T S."/>
            <person name="Uol C."/>
        </authorList>
    </citation>
    <scope>NUCLEOTIDE SEQUENCE</scope>
</reference>
<dbReference type="AlphaFoldDB" id="A0AAV2TZB8"/>
<evidence type="ECO:0000256" key="4">
    <source>
        <dbReference type="ARBA" id="ARBA00023242"/>
    </source>
</evidence>
<evidence type="ECO:0000256" key="5">
    <source>
        <dbReference type="PROSITE-ProRule" id="PRU00108"/>
    </source>
</evidence>
<feature type="compositionally biased region" description="Polar residues" evidence="7">
    <location>
        <begin position="124"/>
        <end position="145"/>
    </location>
</feature>
<dbReference type="InterPro" id="IPR050649">
    <property type="entry name" value="Paired_Homeobox_TFs"/>
</dbReference>
<proteinExistence type="predicted"/>
<organism evidence="9 10">
    <name type="scientific">Calicophoron daubneyi</name>
    <name type="common">Rumen fluke</name>
    <name type="synonym">Paramphistomum daubneyi</name>
    <dbReference type="NCBI Taxonomy" id="300641"/>
    <lineage>
        <taxon>Eukaryota</taxon>
        <taxon>Metazoa</taxon>
        <taxon>Spiralia</taxon>
        <taxon>Lophotrochozoa</taxon>
        <taxon>Platyhelminthes</taxon>
        <taxon>Trematoda</taxon>
        <taxon>Digenea</taxon>
        <taxon>Plagiorchiida</taxon>
        <taxon>Pronocephalata</taxon>
        <taxon>Paramphistomoidea</taxon>
        <taxon>Paramphistomidae</taxon>
        <taxon>Calicophoron</taxon>
    </lineage>
</organism>
<feature type="region of interest" description="Disordered" evidence="7">
    <location>
        <begin position="1"/>
        <end position="26"/>
    </location>
</feature>
<dbReference type="GO" id="GO:0005634">
    <property type="term" value="C:nucleus"/>
    <property type="evidence" value="ECO:0007669"/>
    <property type="project" value="UniProtKB-SubCell"/>
</dbReference>
<dbReference type="InterPro" id="IPR001356">
    <property type="entry name" value="HD"/>
</dbReference>
<evidence type="ECO:0000256" key="7">
    <source>
        <dbReference type="SAM" id="MobiDB-lite"/>
    </source>
</evidence>
<dbReference type="GO" id="GO:0000981">
    <property type="term" value="F:DNA-binding transcription factor activity, RNA polymerase II-specific"/>
    <property type="evidence" value="ECO:0007669"/>
    <property type="project" value="InterPro"/>
</dbReference>
<feature type="region of interest" description="Disordered" evidence="7">
    <location>
        <begin position="298"/>
        <end position="325"/>
    </location>
</feature>
<dbReference type="InterPro" id="IPR009057">
    <property type="entry name" value="Homeodomain-like_sf"/>
</dbReference>
<dbReference type="SUPFAM" id="SSF46689">
    <property type="entry name" value="Homeodomain-like"/>
    <property type="match status" value="1"/>
</dbReference>
<feature type="DNA-binding region" description="Homeobox" evidence="5">
    <location>
        <begin position="207"/>
        <end position="266"/>
    </location>
</feature>
<feature type="region of interest" description="Disordered" evidence="7">
    <location>
        <begin position="482"/>
        <end position="504"/>
    </location>
</feature>
<dbReference type="PROSITE" id="PS00027">
    <property type="entry name" value="HOMEOBOX_1"/>
    <property type="match status" value="1"/>
</dbReference>
<dbReference type="SMART" id="SM00389">
    <property type="entry name" value="HOX"/>
    <property type="match status" value="1"/>
</dbReference>
<feature type="compositionally biased region" description="Low complexity" evidence="7">
    <location>
        <begin position="160"/>
        <end position="173"/>
    </location>
</feature>
<feature type="compositionally biased region" description="Polar residues" evidence="7">
    <location>
        <begin position="308"/>
        <end position="325"/>
    </location>
</feature>
<dbReference type="PROSITE" id="PS50071">
    <property type="entry name" value="HOMEOBOX_2"/>
    <property type="match status" value="1"/>
</dbReference>
<dbReference type="InterPro" id="IPR017970">
    <property type="entry name" value="Homeobox_CS"/>
</dbReference>
<accession>A0AAV2TZB8</accession>
<keyword evidence="2 5" id="KW-0238">DNA-binding</keyword>
<feature type="region of interest" description="Disordered" evidence="7">
    <location>
        <begin position="110"/>
        <end position="182"/>
    </location>
</feature>
<evidence type="ECO:0000256" key="3">
    <source>
        <dbReference type="ARBA" id="ARBA00023155"/>
    </source>
</evidence>
<evidence type="ECO:0000259" key="8">
    <source>
        <dbReference type="PROSITE" id="PS50071"/>
    </source>
</evidence>
<dbReference type="FunFam" id="1.10.10.60:FF:000679">
    <property type="entry name" value="Homeobox protein aristaless"/>
    <property type="match status" value="1"/>
</dbReference>
<dbReference type="Proteomes" id="UP001497525">
    <property type="component" value="Unassembled WGS sequence"/>
</dbReference>
<keyword evidence="4 5" id="KW-0539">Nucleus</keyword>
<dbReference type="GO" id="GO:0000977">
    <property type="term" value="F:RNA polymerase II transcription regulatory region sequence-specific DNA binding"/>
    <property type="evidence" value="ECO:0007669"/>
    <property type="project" value="TreeGrafter"/>
</dbReference>
<dbReference type="Pfam" id="PF00046">
    <property type="entry name" value="Homeodomain"/>
    <property type="match status" value="1"/>
</dbReference>
<name>A0AAV2TZB8_CALDB</name>
<evidence type="ECO:0000256" key="1">
    <source>
        <dbReference type="ARBA" id="ARBA00004123"/>
    </source>
</evidence>
<sequence>MVTLLQGFSTRQSPPSPSSLRSPTEMTDNVLHGATHLASSLTRSGLSQVHCPLLSQQQTQPHLKAARTNCTPSTSPGPGADNHCVHTNSAPWLPMYSMDQQLRTLSQASISVASSEEPRDVASLTANVERNSNSLISEPNPNARSNGCEDNGMRSIFITQQQQQPSQQQQQPPRSCNCSTYGSTVNSTPEFPIQSKSPSIVENKAKKARHRTTFSVHQLAVLEAAFDSCPYPDAVTREDIAVRLSLSESRVQVWFQNRRAKWRKQESTHLLPGHNSVVSGDEDDDMAVVTTFADQNYPNSRKRPLIPASSSRLMPPTSSKTYSRDFNGTAHRQTAAYSEFSARSVEQFGVTGPHQIQNDRQISPLPLIVNRQGKQTPLISSPSLSCAKQRHNIDGDLTPLQLDISSVSATGTTQSPKSFNSSPTANIHRQLPEVTIPPKYVRVDESRTVTKVNELPFSVSSLTRSSQEREISPGLQMTLSEPKVVSRGSWDPCSSTSSPMDKHLSSQDHIRSEKSTCVLPEPLNFLNMLTDSFGNRRDLPGDVSTLLSSLISAYYPPTLTCTVRNGTNFPDAGAQMKCCAEENHGKDNSTENGSNIMEGHNFLNAINKEEEPLYNPAVIQVLTVALGPASVIRYKNILLCYGNLDKPAADVLVWNTGVQ</sequence>
<evidence type="ECO:0000256" key="6">
    <source>
        <dbReference type="RuleBase" id="RU000682"/>
    </source>
</evidence>
<comment type="subcellular location">
    <subcellularLocation>
        <location evidence="1 5 6">Nucleus</location>
    </subcellularLocation>
</comment>
<dbReference type="EMBL" id="CAXLJL010000867">
    <property type="protein sequence ID" value="CAL5141418.1"/>
    <property type="molecule type" value="Genomic_DNA"/>
</dbReference>
<dbReference type="CDD" id="cd00086">
    <property type="entry name" value="homeodomain"/>
    <property type="match status" value="1"/>
</dbReference>
<keyword evidence="3 5" id="KW-0371">Homeobox</keyword>
<dbReference type="PANTHER" id="PTHR24329">
    <property type="entry name" value="HOMEOBOX PROTEIN ARISTALESS"/>
    <property type="match status" value="1"/>
</dbReference>
<dbReference type="PANTHER" id="PTHR24329:SF543">
    <property type="entry name" value="FI01017P-RELATED"/>
    <property type="match status" value="1"/>
</dbReference>
<feature type="domain" description="Homeobox" evidence="8">
    <location>
        <begin position="205"/>
        <end position="265"/>
    </location>
</feature>
<evidence type="ECO:0000313" key="9">
    <source>
        <dbReference type="EMBL" id="CAL5141418.1"/>
    </source>
</evidence>